<keyword evidence="7" id="KW-0677">Repeat</keyword>
<feature type="chain" id="PRO_5040481155" description="Small ribosomal subunit protein uS15m" evidence="21">
    <location>
        <begin position="30"/>
        <end position="1033"/>
    </location>
</feature>
<feature type="domain" description="Fibronectin type-III" evidence="23">
    <location>
        <begin position="532"/>
        <end position="624"/>
    </location>
</feature>
<proteinExistence type="inferred from homology"/>
<keyword evidence="9" id="KW-0689">Ribosomal protein</keyword>
<evidence type="ECO:0000256" key="16">
    <source>
        <dbReference type="ARBA" id="ARBA00023319"/>
    </source>
</evidence>
<feature type="domain" description="Ig-like" evidence="22">
    <location>
        <begin position="33"/>
        <end position="125"/>
    </location>
</feature>
<dbReference type="InterPro" id="IPR007110">
    <property type="entry name" value="Ig-like_dom"/>
</dbReference>
<dbReference type="CDD" id="cd00677">
    <property type="entry name" value="S15_NS1_EPRS_RNA-bind"/>
    <property type="match status" value="1"/>
</dbReference>
<evidence type="ECO:0000256" key="2">
    <source>
        <dbReference type="ARBA" id="ARBA00004479"/>
    </source>
</evidence>
<keyword evidence="10" id="KW-1133">Transmembrane helix</keyword>
<dbReference type="GO" id="GO:0032543">
    <property type="term" value="P:mitochondrial translation"/>
    <property type="evidence" value="ECO:0007669"/>
    <property type="project" value="TreeGrafter"/>
</dbReference>
<keyword evidence="16" id="KW-0393">Immunoglobulin domain</keyword>
<evidence type="ECO:0000256" key="11">
    <source>
        <dbReference type="ARBA" id="ARBA00023128"/>
    </source>
</evidence>
<feature type="domain" description="Fibronectin type-III" evidence="23">
    <location>
        <begin position="434"/>
        <end position="531"/>
    </location>
</feature>
<dbReference type="InterPro" id="IPR052137">
    <property type="entry name" value="uS15_ribosomal"/>
</dbReference>
<dbReference type="PANTHER" id="PTHR46685:SF1">
    <property type="entry name" value="SMALL RIBOSOMAL SUBUNIT PROTEIN US15M"/>
    <property type="match status" value="1"/>
</dbReference>
<evidence type="ECO:0000256" key="20">
    <source>
        <dbReference type="SAM" id="MobiDB-lite"/>
    </source>
</evidence>
<evidence type="ECO:0000256" key="8">
    <source>
        <dbReference type="ARBA" id="ARBA00022946"/>
    </source>
</evidence>
<dbReference type="OrthoDB" id="9887129at2759"/>
<dbReference type="GO" id="GO:0003735">
    <property type="term" value="F:structural constituent of ribosome"/>
    <property type="evidence" value="ECO:0007669"/>
    <property type="project" value="InterPro"/>
</dbReference>
<dbReference type="HAMAP" id="MF_01343_B">
    <property type="entry name" value="Ribosomal_uS15_B"/>
    <property type="match status" value="1"/>
</dbReference>
<protein>
    <recommendedName>
        <fullName evidence="17">Small ribosomal subunit protein uS15m</fullName>
    </recommendedName>
    <alternativeName>
        <fullName evidence="18">28S ribosomal protein S15, mitochondrial</fullName>
    </alternativeName>
</protein>
<dbReference type="Pfam" id="PF00041">
    <property type="entry name" value="fn3"/>
    <property type="match status" value="1"/>
</dbReference>
<keyword evidence="15" id="KW-0687">Ribonucleoprotein</keyword>
<evidence type="ECO:0000256" key="15">
    <source>
        <dbReference type="ARBA" id="ARBA00023274"/>
    </source>
</evidence>
<keyword evidence="25" id="KW-1185">Reference proteome</keyword>
<feature type="region of interest" description="Disordered" evidence="20">
    <location>
        <begin position="736"/>
        <end position="780"/>
    </location>
</feature>
<comment type="similarity">
    <text evidence="4">Belongs to the type I cytokine receptor family. Type 2 subfamily.</text>
</comment>
<dbReference type="SUPFAM" id="SSF47060">
    <property type="entry name" value="S15/NS1 RNA-binding domain"/>
    <property type="match status" value="1"/>
</dbReference>
<keyword evidence="13" id="KW-0675">Receptor</keyword>
<dbReference type="InterPro" id="IPR036179">
    <property type="entry name" value="Ig-like_dom_sf"/>
</dbReference>
<dbReference type="InterPro" id="IPR005290">
    <property type="entry name" value="Ribosomal_uS15_bac-type"/>
</dbReference>
<evidence type="ECO:0000256" key="5">
    <source>
        <dbReference type="ARBA" id="ARBA00022692"/>
    </source>
</evidence>
<evidence type="ECO:0000256" key="12">
    <source>
        <dbReference type="ARBA" id="ARBA00023136"/>
    </source>
</evidence>
<evidence type="ECO:0000259" key="22">
    <source>
        <dbReference type="PROSITE" id="PS50835"/>
    </source>
</evidence>
<evidence type="ECO:0000313" key="25">
    <source>
        <dbReference type="Proteomes" id="UP001152622"/>
    </source>
</evidence>
<accession>A0A9Q1IHK7</accession>
<dbReference type="GO" id="GO:0005763">
    <property type="term" value="C:mitochondrial small ribosomal subunit"/>
    <property type="evidence" value="ECO:0007669"/>
    <property type="project" value="TreeGrafter"/>
</dbReference>
<keyword evidence="14" id="KW-0325">Glycoprotein</keyword>
<evidence type="ECO:0000256" key="21">
    <source>
        <dbReference type="SAM" id="SignalP"/>
    </source>
</evidence>
<keyword evidence="6 21" id="KW-0732">Signal</keyword>
<evidence type="ECO:0000313" key="24">
    <source>
        <dbReference type="EMBL" id="KAJ8340845.1"/>
    </source>
</evidence>
<keyword evidence="19" id="KW-0175">Coiled coil</keyword>
<feature type="signal peptide" evidence="21">
    <location>
        <begin position="1"/>
        <end position="29"/>
    </location>
</feature>
<dbReference type="Gene3D" id="2.60.40.10">
    <property type="entry name" value="Immunoglobulins"/>
    <property type="match status" value="6"/>
</dbReference>
<evidence type="ECO:0000256" key="17">
    <source>
        <dbReference type="ARBA" id="ARBA00035249"/>
    </source>
</evidence>
<evidence type="ECO:0000256" key="1">
    <source>
        <dbReference type="ARBA" id="ARBA00004173"/>
    </source>
</evidence>
<feature type="coiled-coil region" evidence="19">
    <location>
        <begin position="882"/>
        <end position="937"/>
    </location>
</feature>
<keyword evidence="11" id="KW-0496">Mitochondrion</keyword>
<dbReference type="InterPro" id="IPR010457">
    <property type="entry name" value="IgC2-like_lig-bd"/>
</dbReference>
<dbReference type="CDD" id="cd00063">
    <property type="entry name" value="FN3"/>
    <property type="match status" value="2"/>
</dbReference>
<dbReference type="InterPro" id="IPR009068">
    <property type="entry name" value="uS15_NS1_RNA-bd_sf"/>
</dbReference>
<evidence type="ECO:0000256" key="4">
    <source>
        <dbReference type="ARBA" id="ARBA00008921"/>
    </source>
</evidence>
<gene>
    <name evidence="24" type="ORF">SKAU_G00331360</name>
</gene>
<evidence type="ECO:0000256" key="9">
    <source>
        <dbReference type="ARBA" id="ARBA00022980"/>
    </source>
</evidence>
<dbReference type="SUPFAM" id="SSF49265">
    <property type="entry name" value="Fibronectin type III"/>
    <property type="match status" value="4"/>
</dbReference>
<dbReference type="InterPro" id="IPR000589">
    <property type="entry name" value="Ribosomal_uS15"/>
</dbReference>
<dbReference type="Pfam" id="PF06328">
    <property type="entry name" value="Lep_receptor_Ig"/>
    <property type="match status" value="1"/>
</dbReference>
<dbReference type="SUPFAM" id="SSF48726">
    <property type="entry name" value="Immunoglobulin"/>
    <property type="match status" value="1"/>
</dbReference>
<keyword evidence="8" id="KW-0809">Transit peptide</keyword>
<dbReference type="SMART" id="SM00060">
    <property type="entry name" value="FN3"/>
    <property type="match status" value="4"/>
</dbReference>
<dbReference type="PROSITE" id="PS50835">
    <property type="entry name" value="IG_LIKE"/>
    <property type="match status" value="1"/>
</dbReference>
<dbReference type="PROSITE" id="PS50853">
    <property type="entry name" value="FN3"/>
    <property type="match status" value="2"/>
</dbReference>
<evidence type="ECO:0000256" key="14">
    <source>
        <dbReference type="ARBA" id="ARBA00023180"/>
    </source>
</evidence>
<dbReference type="EMBL" id="JAINUF010000015">
    <property type="protein sequence ID" value="KAJ8340845.1"/>
    <property type="molecule type" value="Genomic_DNA"/>
</dbReference>
<evidence type="ECO:0000256" key="3">
    <source>
        <dbReference type="ARBA" id="ARBA00008434"/>
    </source>
</evidence>
<evidence type="ECO:0000256" key="13">
    <source>
        <dbReference type="ARBA" id="ARBA00023170"/>
    </source>
</evidence>
<feature type="region of interest" description="Disordered" evidence="20">
    <location>
        <begin position="1002"/>
        <end position="1033"/>
    </location>
</feature>
<name>A0A9Q1IHK7_SYNKA</name>
<keyword evidence="5" id="KW-0812">Transmembrane</keyword>
<dbReference type="Pfam" id="PF00312">
    <property type="entry name" value="Ribosomal_S15"/>
    <property type="match status" value="1"/>
</dbReference>
<evidence type="ECO:0000256" key="10">
    <source>
        <dbReference type="ARBA" id="ARBA00022989"/>
    </source>
</evidence>
<comment type="similarity">
    <text evidence="3">Belongs to the universal ribosomal protein uS15 family.</text>
</comment>
<keyword evidence="12" id="KW-0472">Membrane</keyword>
<evidence type="ECO:0000256" key="19">
    <source>
        <dbReference type="SAM" id="Coils"/>
    </source>
</evidence>
<dbReference type="FunFam" id="2.60.40.10:FF:000465">
    <property type="entry name" value="Granulocyte colony-stimulating factor receptor"/>
    <property type="match status" value="1"/>
</dbReference>
<dbReference type="PANTHER" id="PTHR46685">
    <property type="entry name" value="28S RIBOSOMAL PROTEIN S15, MITOCHONDRIAL"/>
    <property type="match status" value="1"/>
</dbReference>
<dbReference type="InterPro" id="IPR036116">
    <property type="entry name" value="FN3_sf"/>
</dbReference>
<sequence length="1033" mass="115709">MDGLVTMELLLKFVTVMLFAFLIQPENLARGTPCAEIHVQAPVVVLGSSLKASCLVPEGCPLVHGRNIRIEWRLNGRIIAGQTPANQSNRISTVSVPSFSDTRADLTCCVCLEGKCQIVEGKKITAGYPPSAPLNVTCLTNLTSPCTLTCKWDPGAESHLPTNHTLYTEIRDSNMLNKQESYRLPVDQRTCTIPRKGFPLYSRMRISVSAQNALGMALSEPLFLDPMDSAKFDLPVLEDVRAYRLGCLHLQWRLSHEQRWVTSDLMVQVRFRTTDSEAWATETKPSCINVDGQREALQTCGLLHGTDYWVQLRVQYGPGPWSDWSILRKGVTLEKAPTGRLNVWLKVKSQPQNSVQLFWEPSYQFRANGKNVSFRVYLSSPDGKRHKTLCRTRERHCEAVLPKGTRRVYITSLNSAGQSNSTEERVYQNRGMEPVSDVTVSSAGPRSLRVNWTRPVSSVVTGYAVEWGPVLRMEPRLLSFLLLNPNQTSLLITAGIEPYRPYLISVYARYRSGIGLSRTAQVYSLQKAPSAAPIMRVGEIHQTHAHLTWETIPPEQRNGIIRKYTIYYSDDAGMTRVLSVKPTGRKVILTNLNPTSIYKAFISASTEGGTVNGTDIILKTTSAGTTTGAKYQTKSVTPQTASRVIHLGHLSESPAPAVAACVGLTLCFIFTTLACFTKHERLKMHFWPMIPDPANSSIKTWTEGDTPPDYPAFQNMKDIRDPVPVHLSWFSLLEVPEGQPEKGEDSTQPLLGEESPSPKSYQNFHFQEGGRSPGESAEPAWERCRPLSTNINNSWSLNAEDLKDGRSLSIQPVRNYTTAERKDVASQLDELASNLAEEGVFCSSPGADSIENVAILARHQVMPIRTDDVVRRLLTLELASHKEKLRLKQEQLVAKVRLHEQDRGSNAVKVAILTARIRNYQEHLQKHTQDKANKRRMLMCVDRRKKLLKHLRSTRYDVFENVCTQLGISYTFPPEYYRRVTKRWLAKKALCIKVFKVLQQKRKEQRRRTGEAAVASKGEAADKASADAQGSAA</sequence>
<evidence type="ECO:0000256" key="6">
    <source>
        <dbReference type="ARBA" id="ARBA00022729"/>
    </source>
</evidence>
<dbReference type="SMART" id="SM01387">
    <property type="entry name" value="Ribosomal_S15"/>
    <property type="match status" value="1"/>
</dbReference>
<reference evidence="24" key="1">
    <citation type="journal article" date="2023" name="Science">
        <title>Genome structures resolve the early diversification of teleost fishes.</title>
        <authorList>
            <person name="Parey E."/>
            <person name="Louis A."/>
            <person name="Montfort J."/>
            <person name="Bouchez O."/>
            <person name="Roques C."/>
            <person name="Iampietro C."/>
            <person name="Lluch J."/>
            <person name="Castinel A."/>
            <person name="Donnadieu C."/>
            <person name="Desvignes T."/>
            <person name="Floi Bucao C."/>
            <person name="Jouanno E."/>
            <person name="Wen M."/>
            <person name="Mejri S."/>
            <person name="Dirks R."/>
            <person name="Jansen H."/>
            <person name="Henkel C."/>
            <person name="Chen W.J."/>
            <person name="Zahm M."/>
            <person name="Cabau C."/>
            <person name="Klopp C."/>
            <person name="Thompson A.W."/>
            <person name="Robinson-Rechavi M."/>
            <person name="Braasch I."/>
            <person name="Lecointre G."/>
            <person name="Bobe J."/>
            <person name="Postlethwait J.H."/>
            <person name="Berthelot C."/>
            <person name="Roest Crollius H."/>
            <person name="Guiguen Y."/>
        </authorList>
    </citation>
    <scope>NUCLEOTIDE SEQUENCE</scope>
    <source>
        <strain evidence="24">WJC10195</strain>
    </source>
</reference>
<dbReference type="NCBIfam" id="TIGR00952">
    <property type="entry name" value="S15_bact"/>
    <property type="match status" value="1"/>
</dbReference>
<evidence type="ECO:0000256" key="18">
    <source>
        <dbReference type="ARBA" id="ARBA00035528"/>
    </source>
</evidence>
<dbReference type="Gene3D" id="1.10.287.10">
    <property type="entry name" value="S15/NS1, RNA-binding"/>
    <property type="match status" value="1"/>
</dbReference>
<organism evidence="24 25">
    <name type="scientific">Synaphobranchus kaupii</name>
    <name type="common">Kaup's arrowtooth eel</name>
    <dbReference type="NCBI Taxonomy" id="118154"/>
    <lineage>
        <taxon>Eukaryota</taxon>
        <taxon>Metazoa</taxon>
        <taxon>Chordata</taxon>
        <taxon>Craniata</taxon>
        <taxon>Vertebrata</taxon>
        <taxon>Euteleostomi</taxon>
        <taxon>Actinopterygii</taxon>
        <taxon>Neopterygii</taxon>
        <taxon>Teleostei</taxon>
        <taxon>Anguilliformes</taxon>
        <taxon>Synaphobranchidae</taxon>
        <taxon>Synaphobranchus</taxon>
    </lineage>
</organism>
<dbReference type="Proteomes" id="UP001152622">
    <property type="component" value="Chromosome 15"/>
</dbReference>
<dbReference type="InterPro" id="IPR003961">
    <property type="entry name" value="FN3_dom"/>
</dbReference>
<evidence type="ECO:0000259" key="23">
    <source>
        <dbReference type="PROSITE" id="PS50853"/>
    </source>
</evidence>
<dbReference type="GO" id="GO:0005886">
    <property type="term" value="C:plasma membrane"/>
    <property type="evidence" value="ECO:0007669"/>
    <property type="project" value="UniProtKB-ARBA"/>
</dbReference>
<comment type="subcellular location">
    <subcellularLocation>
        <location evidence="2">Membrane</location>
        <topology evidence="2">Single-pass type I membrane protein</topology>
    </subcellularLocation>
    <subcellularLocation>
        <location evidence="1">Mitochondrion</location>
    </subcellularLocation>
</comment>
<dbReference type="AlphaFoldDB" id="A0A9Q1IHK7"/>
<dbReference type="InterPro" id="IPR013783">
    <property type="entry name" value="Ig-like_fold"/>
</dbReference>
<dbReference type="GO" id="GO:0003723">
    <property type="term" value="F:RNA binding"/>
    <property type="evidence" value="ECO:0007669"/>
    <property type="project" value="TreeGrafter"/>
</dbReference>
<comment type="caution">
    <text evidence="24">The sequence shown here is derived from an EMBL/GenBank/DDBJ whole genome shotgun (WGS) entry which is preliminary data.</text>
</comment>
<evidence type="ECO:0000256" key="7">
    <source>
        <dbReference type="ARBA" id="ARBA00022737"/>
    </source>
</evidence>